<dbReference type="PANTHER" id="PTHR12161:SF5">
    <property type="entry name" value="IST1 HOMOLOG"/>
    <property type="match status" value="1"/>
</dbReference>
<feature type="compositionally biased region" description="Pro residues" evidence="2">
    <location>
        <begin position="378"/>
        <end position="391"/>
    </location>
</feature>
<gene>
    <name evidence="3" type="ORF">g.1894</name>
</gene>
<proteinExistence type="inferred from homology"/>
<feature type="region of interest" description="Disordered" evidence="2">
    <location>
        <begin position="229"/>
        <end position="283"/>
    </location>
</feature>
<dbReference type="FunFam" id="1.20.1260.60:FF:000002">
    <property type="entry name" value="Vacuolar protein sorting-associated protein IST1"/>
    <property type="match status" value="1"/>
</dbReference>
<dbReference type="InterPro" id="IPR005061">
    <property type="entry name" value="Ist1"/>
</dbReference>
<feature type="compositionally biased region" description="Basic and acidic residues" evidence="2">
    <location>
        <begin position="424"/>
        <end position="435"/>
    </location>
</feature>
<evidence type="ECO:0000256" key="1">
    <source>
        <dbReference type="ARBA" id="ARBA00005536"/>
    </source>
</evidence>
<evidence type="ECO:0000256" key="2">
    <source>
        <dbReference type="SAM" id="MobiDB-lite"/>
    </source>
</evidence>
<dbReference type="GO" id="GO:0015031">
    <property type="term" value="P:protein transport"/>
    <property type="evidence" value="ECO:0007669"/>
    <property type="project" value="InterPro"/>
</dbReference>
<organism evidence="3">
    <name type="scientific">Auxenochlorella protothecoides</name>
    <name type="common">Green microalga</name>
    <name type="synonym">Chlorella protothecoides</name>
    <dbReference type="NCBI Taxonomy" id="3075"/>
    <lineage>
        <taxon>Eukaryota</taxon>
        <taxon>Viridiplantae</taxon>
        <taxon>Chlorophyta</taxon>
        <taxon>core chlorophytes</taxon>
        <taxon>Trebouxiophyceae</taxon>
        <taxon>Chlorellales</taxon>
        <taxon>Chlorellaceae</taxon>
        <taxon>Auxenochlorella</taxon>
    </lineage>
</organism>
<dbReference type="AlphaFoldDB" id="A0A1D2AH88"/>
<accession>A0A1D2AH88</accession>
<dbReference type="EMBL" id="GDKF01000114">
    <property type="protein sequence ID" value="JAT78508.1"/>
    <property type="molecule type" value="Transcribed_RNA"/>
</dbReference>
<comment type="similarity">
    <text evidence="1">Belongs to the IST1 family.</text>
</comment>
<feature type="region of interest" description="Disordered" evidence="2">
    <location>
        <begin position="302"/>
        <end position="435"/>
    </location>
</feature>
<protein>
    <recommendedName>
        <fullName evidence="4">IST1-like protein</fullName>
    </recommendedName>
</protein>
<sequence length="435" mass="45691">MLNKWLFNQNKLKTNCKLGISRIKLLRNKKQIALKGFRREVADLLRAGKQGNARIRVESVIRETLLLQAFDTLEVYLELLAVRVELLAKTKEMPPDMMEAICSLIYAAERISSDLPEIAVIRSMLASKYGGLYKDFAQAAASDAHYREWQVNEGLVSCLSVEAPGAEQKIAVLESICEEHGIPFDAAATRQEMGQGRLYQPPARPVGVEGGVGGLGLQPSWGATQFSAAMTPEDGGAQDGTPGAWQPPRPEPVVQARPSETSTQPPPSLGGVSSSAVPPEEVLGGYKDAPAALAAAENYRRLASAAESAAARFSRGSGAGDDSGASPDGDNGRAPEGGNGGAPSSGSPPGFVKRSNSEIRRAYDAAPGYPSKGEIAAPGPPSAPPAAPGPGSPATGEDAPSPAATRPQGTPPPPGNDELEELESLTKRFEALKRR</sequence>
<dbReference type="Pfam" id="PF03398">
    <property type="entry name" value="Ist1"/>
    <property type="match status" value="1"/>
</dbReference>
<name>A0A1D2AH88_AUXPR</name>
<evidence type="ECO:0008006" key="4">
    <source>
        <dbReference type="Google" id="ProtNLM"/>
    </source>
</evidence>
<evidence type="ECO:0000313" key="3">
    <source>
        <dbReference type="EMBL" id="JAT78508.1"/>
    </source>
</evidence>
<dbReference type="InterPro" id="IPR042277">
    <property type="entry name" value="IST1-like"/>
</dbReference>
<feature type="compositionally biased region" description="Low complexity" evidence="2">
    <location>
        <begin position="302"/>
        <end position="329"/>
    </location>
</feature>
<reference evidence="3" key="1">
    <citation type="submission" date="2015-08" db="EMBL/GenBank/DDBJ databases">
        <authorList>
            <person name="Babu N.S."/>
            <person name="Beckwith C.J."/>
            <person name="Beseler K.G."/>
            <person name="Brison A."/>
            <person name="Carone J.V."/>
            <person name="Caskin T.P."/>
            <person name="Diamond M."/>
            <person name="Durham M.E."/>
            <person name="Foxe J.M."/>
            <person name="Go M."/>
            <person name="Henderson B.A."/>
            <person name="Jones I.B."/>
            <person name="McGettigan J.A."/>
            <person name="Micheletti S.J."/>
            <person name="Nasrallah M.E."/>
            <person name="Ortiz D."/>
            <person name="Piller C.R."/>
            <person name="Privatt S.R."/>
            <person name="Schneider S.L."/>
            <person name="Sharp S."/>
            <person name="Smith T.C."/>
            <person name="Stanton J.D."/>
            <person name="Ullery H.E."/>
            <person name="Wilson R.J."/>
            <person name="Serrano M.G."/>
            <person name="Buck G."/>
            <person name="Lee V."/>
            <person name="Wang Y."/>
            <person name="Carvalho R."/>
            <person name="Voegtly L."/>
            <person name="Shi R."/>
            <person name="Duckworth R."/>
            <person name="Johnson A."/>
            <person name="Loviza R."/>
            <person name="Walstead R."/>
            <person name="Shah Z."/>
            <person name="Kiflezghi M."/>
            <person name="Wade K."/>
            <person name="Ball S.L."/>
            <person name="Bradley K.W."/>
            <person name="Asai D.J."/>
            <person name="Bowman C.A."/>
            <person name="Russell D.A."/>
            <person name="Pope W.H."/>
            <person name="Jacobs-Sera D."/>
            <person name="Hendrix R.W."/>
            <person name="Hatfull G.F."/>
        </authorList>
    </citation>
    <scope>NUCLEOTIDE SEQUENCE</scope>
</reference>
<dbReference type="Gene3D" id="1.20.1260.60">
    <property type="entry name" value="Vacuolar protein sorting-associated protein Ist1"/>
    <property type="match status" value="1"/>
</dbReference>
<dbReference type="PANTHER" id="PTHR12161">
    <property type="entry name" value="IST1 FAMILY MEMBER"/>
    <property type="match status" value="1"/>
</dbReference>